<feature type="region of interest" description="Disordered" evidence="3">
    <location>
        <begin position="1"/>
        <end position="20"/>
    </location>
</feature>
<feature type="domain" description="Fibronectin type III-like" evidence="4">
    <location>
        <begin position="577"/>
        <end position="645"/>
    </location>
</feature>
<dbReference type="SUPFAM" id="SSF51445">
    <property type="entry name" value="(Trans)glycosidases"/>
    <property type="match status" value="2"/>
</dbReference>
<dbReference type="Gene3D" id="3.20.20.300">
    <property type="entry name" value="Glycoside hydrolase, family 3, N-terminal domain"/>
    <property type="match status" value="2"/>
</dbReference>
<evidence type="ECO:0000313" key="6">
    <source>
        <dbReference type="Proteomes" id="UP000439914"/>
    </source>
</evidence>
<dbReference type="InterPro" id="IPR013783">
    <property type="entry name" value="Ig-like_fold"/>
</dbReference>
<dbReference type="Pfam" id="PF14310">
    <property type="entry name" value="Fn3-like"/>
    <property type="match status" value="1"/>
</dbReference>
<dbReference type="Gene3D" id="2.60.40.10">
    <property type="entry name" value="Immunoglobulins"/>
    <property type="match status" value="1"/>
</dbReference>
<evidence type="ECO:0000256" key="2">
    <source>
        <dbReference type="ARBA" id="ARBA00022801"/>
    </source>
</evidence>
<organism evidence="5 6">
    <name type="scientific">Qipengyuania citrea</name>
    <dbReference type="NCBI Taxonomy" id="225971"/>
    <lineage>
        <taxon>Bacteria</taxon>
        <taxon>Pseudomonadati</taxon>
        <taxon>Pseudomonadota</taxon>
        <taxon>Alphaproteobacteria</taxon>
        <taxon>Sphingomonadales</taxon>
        <taxon>Erythrobacteraceae</taxon>
        <taxon>Qipengyuania</taxon>
    </lineage>
</organism>
<evidence type="ECO:0000256" key="1">
    <source>
        <dbReference type="ARBA" id="ARBA00005336"/>
    </source>
</evidence>
<dbReference type="InterPro" id="IPR036962">
    <property type="entry name" value="Glyco_hydro_3_N_sf"/>
</dbReference>
<dbReference type="AlphaFoldDB" id="A0A6I4UBC5"/>
<accession>A0A6I4UBC5</accession>
<dbReference type="InterPro" id="IPR017853">
    <property type="entry name" value="GH"/>
</dbReference>
<dbReference type="Proteomes" id="UP000439914">
    <property type="component" value="Unassembled WGS sequence"/>
</dbReference>
<gene>
    <name evidence="5" type="ORF">GRI55_01765</name>
</gene>
<evidence type="ECO:0000256" key="3">
    <source>
        <dbReference type="SAM" id="MobiDB-lite"/>
    </source>
</evidence>
<dbReference type="SUPFAM" id="SSF52279">
    <property type="entry name" value="Beta-D-glucan exohydrolase, C-terminal domain"/>
    <property type="match status" value="1"/>
</dbReference>
<evidence type="ECO:0000259" key="4">
    <source>
        <dbReference type="SMART" id="SM01217"/>
    </source>
</evidence>
<dbReference type="InterPro" id="IPR036881">
    <property type="entry name" value="Glyco_hydro_3_C_sf"/>
</dbReference>
<reference evidence="5 6" key="1">
    <citation type="submission" date="2019-12" db="EMBL/GenBank/DDBJ databases">
        <title>Genomic-based taxomic classification of the family Erythrobacteraceae.</title>
        <authorList>
            <person name="Xu L."/>
        </authorList>
    </citation>
    <scope>NUCLEOTIDE SEQUENCE [LARGE SCALE GENOMIC DNA]</scope>
    <source>
        <strain evidence="5 6">CGMCC 1.8703</strain>
    </source>
</reference>
<dbReference type="GO" id="GO:0004553">
    <property type="term" value="F:hydrolase activity, hydrolyzing O-glycosyl compounds"/>
    <property type="evidence" value="ECO:0007669"/>
    <property type="project" value="InterPro"/>
</dbReference>
<dbReference type="InterPro" id="IPR001764">
    <property type="entry name" value="Glyco_hydro_3_N"/>
</dbReference>
<dbReference type="EMBL" id="WTYG01000001">
    <property type="protein sequence ID" value="MXP34493.1"/>
    <property type="molecule type" value="Genomic_DNA"/>
</dbReference>
<proteinExistence type="inferred from homology"/>
<dbReference type="GO" id="GO:0005975">
    <property type="term" value="P:carbohydrate metabolic process"/>
    <property type="evidence" value="ECO:0007669"/>
    <property type="project" value="InterPro"/>
</dbReference>
<comment type="caution">
    <text evidence="5">The sequence shown here is derived from an EMBL/GenBank/DDBJ whole genome shotgun (WGS) entry which is preliminary data.</text>
</comment>
<protein>
    <recommendedName>
        <fullName evidence="4">Fibronectin type III-like domain-containing protein</fullName>
    </recommendedName>
</protein>
<dbReference type="Gene3D" id="3.40.50.1700">
    <property type="entry name" value="Glycoside hydrolase family 3 C-terminal domain"/>
    <property type="match status" value="2"/>
</dbReference>
<dbReference type="Pfam" id="PF00933">
    <property type="entry name" value="Glyco_hydro_3"/>
    <property type="match status" value="1"/>
</dbReference>
<dbReference type="InterPro" id="IPR002772">
    <property type="entry name" value="Glyco_hydro_3_C"/>
</dbReference>
<keyword evidence="2" id="KW-0378">Hydrolase</keyword>
<evidence type="ECO:0000313" key="5">
    <source>
        <dbReference type="EMBL" id="MXP34493.1"/>
    </source>
</evidence>
<sequence length="683" mass="71598">MFTSKDHAAAQMVRHPPDHAAERERFVEDLLAIMSVAEKAGQLVLLPIPEAGGDSEDAALRAEMLQGRVGGLLGSGPADQLAALQRLAVEETRLGIPLLMANVPGRGTSVTMPAPLALAATWSPHIVESAAQIVAGEARAHGMNWLMGPQVVLTSDTETEELAESWGTSVHLARALAAATVRGLQFEGQDGDGVLACLRTDAPGWIERRDPDILTNKLRLVAGVLRESPPASIALGLLAQTVHDRGETADGAPSIGGPASFDGIDLAEWVAIGRSAGQEAGETPYQMLAVDSIVKVVGDGRVGMRQLDDAVRKVLGAKYDLGLFRADLRDIAPATDWSADHARTVALDTARHAIVLLRNDPALLPLDIASGEILVVGHAATDRALPTGGAHGDAANLLDGFDALGLAHSFVPGLAVRADARPAGLLDADHMAIGMACNAARRVGTVIVTLGDCERVGEAEQTLLDSLHAVNPNIVLISLGSQPLDPDARGTKLPCVLHAGQLGTMSGHALAEVLTGEFAPRGRLPLPLTEKGQAGFTSGHGLGYSDFGLGETAVELSHDRIIVSATLYNVGKREGTETVQLYVRSPGQNGAQARRLADFQRVSLMAGETRSLLFEVGGNQLGHFRSDGSFVIEAGTYEIAVGLSDDRAHVSKITVSTTLARTMERALSSEPLPALFGRLRNAG</sequence>
<dbReference type="InterPro" id="IPR026891">
    <property type="entry name" value="Fn3-like"/>
</dbReference>
<dbReference type="PANTHER" id="PTHR42715:SF10">
    <property type="entry name" value="BETA-GLUCOSIDASE"/>
    <property type="match status" value="1"/>
</dbReference>
<dbReference type="InterPro" id="IPR050288">
    <property type="entry name" value="Cellulose_deg_GH3"/>
</dbReference>
<dbReference type="Pfam" id="PF01915">
    <property type="entry name" value="Glyco_hydro_3_C"/>
    <property type="match status" value="1"/>
</dbReference>
<comment type="similarity">
    <text evidence="1">Belongs to the glycosyl hydrolase 3 family.</text>
</comment>
<dbReference type="PANTHER" id="PTHR42715">
    <property type="entry name" value="BETA-GLUCOSIDASE"/>
    <property type="match status" value="1"/>
</dbReference>
<name>A0A6I4UBC5_9SPHN</name>
<dbReference type="SMART" id="SM01217">
    <property type="entry name" value="Fn3_like"/>
    <property type="match status" value="1"/>
</dbReference>